<dbReference type="PANTHER" id="PTHR46889:SF4">
    <property type="entry name" value="TRANSPOSASE INSO FOR INSERTION SEQUENCE ELEMENT IS911B-RELATED"/>
    <property type="match status" value="1"/>
</dbReference>
<dbReference type="Pfam" id="PF00665">
    <property type="entry name" value="rve"/>
    <property type="match status" value="1"/>
</dbReference>
<dbReference type="Pfam" id="PF13276">
    <property type="entry name" value="HTH_21"/>
    <property type="match status" value="1"/>
</dbReference>
<dbReference type="EMBL" id="RQVS01000007">
    <property type="protein sequence ID" value="RRJ86701.1"/>
    <property type="molecule type" value="Genomic_DNA"/>
</dbReference>
<dbReference type="NCBIfam" id="NF033516">
    <property type="entry name" value="transpos_IS3"/>
    <property type="match status" value="1"/>
</dbReference>
<accession>A0A3P3VV61</accession>
<dbReference type="SUPFAM" id="SSF53098">
    <property type="entry name" value="Ribonuclease H-like"/>
    <property type="match status" value="1"/>
</dbReference>
<evidence type="ECO:0000256" key="1">
    <source>
        <dbReference type="ARBA" id="ARBA00002286"/>
    </source>
</evidence>
<dbReference type="InterPro" id="IPR048020">
    <property type="entry name" value="Transpos_IS3"/>
</dbReference>
<dbReference type="GO" id="GO:0015074">
    <property type="term" value="P:DNA integration"/>
    <property type="evidence" value="ECO:0007669"/>
    <property type="project" value="InterPro"/>
</dbReference>
<evidence type="ECO:0000259" key="2">
    <source>
        <dbReference type="PROSITE" id="PS50994"/>
    </source>
</evidence>
<dbReference type="InterPro" id="IPR050900">
    <property type="entry name" value="Transposase_IS3/IS150/IS904"/>
</dbReference>
<dbReference type="PANTHER" id="PTHR46889">
    <property type="entry name" value="TRANSPOSASE INSF FOR INSERTION SEQUENCE IS3B-RELATED"/>
    <property type="match status" value="1"/>
</dbReference>
<dbReference type="InterPro" id="IPR025948">
    <property type="entry name" value="HTH-like_dom"/>
</dbReference>
<dbReference type="AlphaFoldDB" id="A0A3P3VV61"/>
<sequence>MQSLKADHKLPVLLAAAGLPRSTYFYHQARLRASDPRAELKGAVTAIFTNLKCYGHRRIRLELRRQGWWVSKKTVWKLMRELGLVCPTRRRKRPRPSGAASGKAPNLLAQQFRATAPGEKLVTDVTEFKVCGQRVYLSPVMDLFDGQIISYTIDRSPGLAFVLESVEQALASLDTGARPLVHSDQGFQGGFNWLSQHPDTG</sequence>
<organism evidence="3 4">
    <name type="scientific">Gulosibacter macacae</name>
    <dbReference type="NCBI Taxonomy" id="2488791"/>
    <lineage>
        <taxon>Bacteria</taxon>
        <taxon>Bacillati</taxon>
        <taxon>Actinomycetota</taxon>
        <taxon>Actinomycetes</taxon>
        <taxon>Micrococcales</taxon>
        <taxon>Microbacteriaceae</taxon>
        <taxon>Gulosibacter</taxon>
    </lineage>
</organism>
<dbReference type="OrthoDB" id="4281720at2"/>
<feature type="domain" description="Integrase catalytic" evidence="2">
    <location>
        <begin position="113"/>
        <end position="201"/>
    </location>
</feature>
<dbReference type="Proteomes" id="UP000274391">
    <property type="component" value="Unassembled WGS sequence"/>
</dbReference>
<keyword evidence="4" id="KW-1185">Reference proteome</keyword>
<protein>
    <submittedName>
        <fullName evidence="3">IS3 family transposase</fullName>
    </submittedName>
</protein>
<name>A0A3P3VV61_9MICO</name>
<gene>
    <name evidence="3" type="ORF">EG850_06670</name>
</gene>
<comment type="function">
    <text evidence="1">Involved in the transposition of the insertion sequence.</text>
</comment>
<feature type="non-terminal residue" evidence="3">
    <location>
        <position position="201"/>
    </location>
</feature>
<comment type="caution">
    <text evidence="3">The sequence shown here is derived from an EMBL/GenBank/DDBJ whole genome shotgun (WGS) entry which is preliminary data.</text>
</comment>
<proteinExistence type="predicted"/>
<evidence type="ECO:0000313" key="3">
    <source>
        <dbReference type="EMBL" id="RRJ86701.1"/>
    </source>
</evidence>
<evidence type="ECO:0000313" key="4">
    <source>
        <dbReference type="Proteomes" id="UP000274391"/>
    </source>
</evidence>
<dbReference type="InterPro" id="IPR001584">
    <property type="entry name" value="Integrase_cat-core"/>
</dbReference>
<dbReference type="PROSITE" id="PS50994">
    <property type="entry name" value="INTEGRASE"/>
    <property type="match status" value="1"/>
</dbReference>
<reference evidence="3 4" key="1">
    <citation type="submission" date="2018-11" db="EMBL/GenBank/DDBJ databases">
        <title>YIM 102482-1 draft genome.</title>
        <authorList>
            <person name="Li G."/>
            <person name="Jiang Y."/>
        </authorList>
    </citation>
    <scope>NUCLEOTIDE SEQUENCE [LARGE SCALE GENOMIC DNA]</scope>
    <source>
        <strain evidence="3 4">YIM 102482-1</strain>
    </source>
</reference>
<dbReference type="RefSeq" id="WP_124971808.1">
    <property type="nucleotide sequence ID" value="NZ_RQVS01000007.1"/>
</dbReference>
<dbReference type="InterPro" id="IPR012337">
    <property type="entry name" value="RNaseH-like_sf"/>
</dbReference>